<evidence type="ECO:0000313" key="1">
    <source>
        <dbReference type="EMBL" id="GAA4648698.1"/>
    </source>
</evidence>
<accession>A0ABP8UZS8</accession>
<comment type="caution">
    <text evidence="1">The sequence shown here is derived from an EMBL/GenBank/DDBJ whole genome shotgun (WGS) entry which is preliminary data.</text>
</comment>
<gene>
    <name evidence="1" type="ORF">GCM10023116_09680</name>
</gene>
<sequence length="142" mass="15283">MTVLSLPAKSDWRHYGALDMLPDVMLAGNIVAPTLAIFVAQDSNGDLSLVITLPSNPSIADTTDLAFTLPKNKPYTTEFHVLRRTETHIVLKTGDIDLIEILSGLQGAYSYVDVSNESVGLHRFDLTGITTALLGLATASLK</sequence>
<dbReference type="EMBL" id="BAABFL010000089">
    <property type="protein sequence ID" value="GAA4648698.1"/>
    <property type="molecule type" value="Genomic_DNA"/>
</dbReference>
<protein>
    <submittedName>
        <fullName evidence="1">Uncharacterized protein</fullName>
    </submittedName>
</protein>
<proteinExistence type="predicted"/>
<dbReference type="Proteomes" id="UP001500604">
    <property type="component" value="Unassembled WGS sequence"/>
</dbReference>
<reference evidence="2" key="1">
    <citation type="journal article" date="2019" name="Int. J. Syst. Evol. Microbiol.">
        <title>The Global Catalogue of Microorganisms (GCM) 10K type strain sequencing project: providing services to taxonomists for standard genome sequencing and annotation.</title>
        <authorList>
            <consortium name="The Broad Institute Genomics Platform"/>
            <consortium name="The Broad Institute Genome Sequencing Center for Infectious Disease"/>
            <person name="Wu L."/>
            <person name="Ma J."/>
        </authorList>
    </citation>
    <scope>NUCLEOTIDE SEQUENCE [LARGE SCALE GENOMIC DNA]</scope>
    <source>
        <strain evidence="2">JCM 17805</strain>
    </source>
</reference>
<evidence type="ECO:0000313" key="2">
    <source>
        <dbReference type="Proteomes" id="UP001500604"/>
    </source>
</evidence>
<keyword evidence="2" id="KW-1185">Reference proteome</keyword>
<name>A0ABP8UZS8_9GAMM</name>
<organism evidence="1 2">
    <name type="scientific">Kistimonas scapharcae</name>
    <dbReference type="NCBI Taxonomy" id="1036133"/>
    <lineage>
        <taxon>Bacteria</taxon>
        <taxon>Pseudomonadati</taxon>
        <taxon>Pseudomonadota</taxon>
        <taxon>Gammaproteobacteria</taxon>
        <taxon>Oceanospirillales</taxon>
        <taxon>Endozoicomonadaceae</taxon>
        <taxon>Kistimonas</taxon>
    </lineage>
</organism>